<proteinExistence type="predicted"/>
<dbReference type="Gene3D" id="2.60.120.10">
    <property type="entry name" value="Jelly Rolls"/>
    <property type="match status" value="1"/>
</dbReference>
<dbReference type="OrthoDB" id="512358at2"/>
<dbReference type="InterPro" id="IPR011051">
    <property type="entry name" value="RmlC_Cupin_sf"/>
</dbReference>
<dbReference type="KEGG" id="xba:C7S18_16900"/>
<dbReference type="CDD" id="cd02208">
    <property type="entry name" value="cupin_RmlC-like"/>
    <property type="match status" value="1"/>
</dbReference>
<reference evidence="1 2" key="1">
    <citation type="submission" date="2018-03" db="EMBL/GenBank/DDBJ databases">
        <title>Ahniella affigens gen. nov., sp. nov., a gammaproteobacterium isolated from sandy soil near a stream.</title>
        <authorList>
            <person name="Ko Y."/>
            <person name="Kim J.-H."/>
        </authorList>
    </citation>
    <scope>NUCLEOTIDE SEQUENCE [LARGE SCALE GENOMIC DNA]</scope>
    <source>
        <strain evidence="1 2">D13</strain>
    </source>
</reference>
<protein>
    <submittedName>
        <fullName evidence="1">Cupin</fullName>
    </submittedName>
</protein>
<keyword evidence="2" id="KW-1185">Reference proteome</keyword>
<dbReference type="AlphaFoldDB" id="A0A2P1PVF7"/>
<organism evidence="1 2">
    <name type="scientific">Ahniella affigens</name>
    <dbReference type="NCBI Taxonomy" id="2021234"/>
    <lineage>
        <taxon>Bacteria</taxon>
        <taxon>Pseudomonadati</taxon>
        <taxon>Pseudomonadota</taxon>
        <taxon>Gammaproteobacteria</taxon>
        <taxon>Lysobacterales</taxon>
        <taxon>Rhodanobacteraceae</taxon>
        <taxon>Ahniella</taxon>
    </lineage>
</organism>
<sequence>MRAKTHVVDTFVHVRPDGCLTPIPVTDTFWQALAQGQLGELNHGYLLSSFRFSENWTSWERHPAGDEWVCLLSGVVTLILEQPDGLQRCTLAAPGDFLVVPQGIWHSADATADCTLLFLTPGAGTEHRPRHPKVL</sequence>
<name>A0A2P1PVF7_9GAMM</name>
<dbReference type="Proteomes" id="UP000241074">
    <property type="component" value="Chromosome"/>
</dbReference>
<dbReference type="InterPro" id="IPR014710">
    <property type="entry name" value="RmlC-like_jellyroll"/>
</dbReference>
<dbReference type="EMBL" id="CP027860">
    <property type="protein sequence ID" value="AVP98764.1"/>
    <property type="molecule type" value="Genomic_DNA"/>
</dbReference>
<gene>
    <name evidence="1" type="ORF">C7S18_16900</name>
</gene>
<evidence type="ECO:0000313" key="2">
    <source>
        <dbReference type="Proteomes" id="UP000241074"/>
    </source>
</evidence>
<dbReference type="RefSeq" id="WP_106892683.1">
    <property type="nucleotide sequence ID" value="NZ_CP027860.1"/>
</dbReference>
<evidence type="ECO:0000313" key="1">
    <source>
        <dbReference type="EMBL" id="AVP98764.1"/>
    </source>
</evidence>
<dbReference type="SUPFAM" id="SSF51182">
    <property type="entry name" value="RmlC-like cupins"/>
    <property type="match status" value="1"/>
</dbReference>
<accession>A0A2P1PVF7</accession>
<reference evidence="1 2" key="2">
    <citation type="submission" date="2018-03" db="EMBL/GenBank/DDBJ databases">
        <authorList>
            <person name="Keele B.F."/>
        </authorList>
    </citation>
    <scope>NUCLEOTIDE SEQUENCE [LARGE SCALE GENOMIC DNA]</scope>
    <source>
        <strain evidence="1 2">D13</strain>
    </source>
</reference>